<reference evidence="1 2" key="1">
    <citation type="journal article" date="2018" name="Sci. Rep.">
        <title>Comparative analysis of the Pocillopora damicornis genome highlights role of immune system in coral evolution.</title>
        <authorList>
            <person name="Cunning R."/>
            <person name="Bay R.A."/>
            <person name="Gillette P."/>
            <person name="Baker A.C."/>
            <person name="Traylor-Knowles N."/>
        </authorList>
    </citation>
    <scope>NUCLEOTIDE SEQUENCE [LARGE SCALE GENOMIC DNA]</scope>
    <source>
        <strain evidence="1">RSMAS</strain>
        <tissue evidence="1">Whole animal</tissue>
    </source>
</reference>
<evidence type="ECO:0000313" key="2">
    <source>
        <dbReference type="Proteomes" id="UP000275408"/>
    </source>
</evidence>
<accession>A0A3M6U0Z1</accession>
<dbReference type="AlphaFoldDB" id="A0A3M6U0Z1"/>
<proteinExistence type="predicted"/>
<dbReference type="OrthoDB" id="5971633at2759"/>
<keyword evidence="2" id="KW-1185">Reference proteome</keyword>
<name>A0A3M6U0Z1_POCDA</name>
<gene>
    <name evidence="1" type="ORF">pdam_00023735</name>
</gene>
<dbReference type="EMBL" id="RCHS01002431">
    <property type="protein sequence ID" value="RMX47365.1"/>
    <property type="molecule type" value="Genomic_DNA"/>
</dbReference>
<dbReference type="Proteomes" id="UP000275408">
    <property type="component" value="Unassembled WGS sequence"/>
</dbReference>
<sequence>MSMLTDPWNNKNRYLTIFLEMLGKNEKFGVVIAVSKAYDSATSFVYAREVDGNEFGGFGKPFQLSRRSNDFSKHDWDNDILTDEKIGLGTILKYEQLGEEYLYTENTKFRPQNS</sequence>
<protein>
    <submittedName>
        <fullName evidence="1">Uncharacterized protein</fullName>
    </submittedName>
</protein>
<evidence type="ECO:0000313" key="1">
    <source>
        <dbReference type="EMBL" id="RMX47365.1"/>
    </source>
</evidence>
<comment type="caution">
    <text evidence="1">The sequence shown here is derived from an EMBL/GenBank/DDBJ whole genome shotgun (WGS) entry which is preliminary data.</text>
</comment>
<organism evidence="1 2">
    <name type="scientific">Pocillopora damicornis</name>
    <name type="common">Cauliflower coral</name>
    <name type="synonym">Millepora damicornis</name>
    <dbReference type="NCBI Taxonomy" id="46731"/>
    <lineage>
        <taxon>Eukaryota</taxon>
        <taxon>Metazoa</taxon>
        <taxon>Cnidaria</taxon>
        <taxon>Anthozoa</taxon>
        <taxon>Hexacorallia</taxon>
        <taxon>Scleractinia</taxon>
        <taxon>Astrocoeniina</taxon>
        <taxon>Pocilloporidae</taxon>
        <taxon>Pocillopora</taxon>
    </lineage>
</organism>